<evidence type="ECO:0000256" key="3">
    <source>
        <dbReference type="HAMAP-Rule" id="MF_00712"/>
    </source>
</evidence>
<keyword evidence="1 3" id="KW-0560">Oxidoreductase</keyword>
<feature type="domain" description="Glycine cleavage system P-protein N-terminal" evidence="4">
    <location>
        <begin position="10"/>
        <end position="460"/>
    </location>
</feature>
<comment type="subunit">
    <text evidence="3">The glycine cleavage system is composed of four proteins: P, T, L and H. In this organism, the P 'protein' is a heterodimer of two subunits.</text>
</comment>
<dbReference type="EMBL" id="QMQY01000021">
    <property type="protein sequence ID" value="RLE51116.1"/>
    <property type="molecule type" value="Genomic_DNA"/>
</dbReference>
<dbReference type="EC" id="1.4.4.2" evidence="3"/>
<dbReference type="GO" id="GO:0019464">
    <property type="term" value="P:glycine decarboxylation via glycine cleavage system"/>
    <property type="evidence" value="ECO:0007669"/>
    <property type="project" value="UniProtKB-UniRule"/>
</dbReference>
<dbReference type="InterPro" id="IPR049315">
    <property type="entry name" value="GDC-P_N"/>
</dbReference>
<dbReference type="InterPro" id="IPR015422">
    <property type="entry name" value="PyrdxlP-dep_Trfase_small"/>
</dbReference>
<dbReference type="PIRSF" id="PIRSF006815">
    <property type="entry name" value="GcvPA"/>
    <property type="match status" value="1"/>
</dbReference>
<evidence type="ECO:0000259" key="4">
    <source>
        <dbReference type="Pfam" id="PF02347"/>
    </source>
</evidence>
<dbReference type="PANTHER" id="PTHR42806:SF1">
    <property type="entry name" value="GLYCINE DEHYDROGENASE (DECARBOXYLATING)"/>
    <property type="match status" value="1"/>
</dbReference>
<dbReference type="NCBIfam" id="NF001696">
    <property type="entry name" value="PRK00451.1"/>
    <property type="match status" value="1"/>
</dbReference>
<dbReference type="Gene3D" id="3.40.640.10">
    <property type="entry name" value="Type I PLP-dependent aspartate aminotransferase-like (Major domain)"/>
    <property type="match status" value="1"/>
</dbReference>
<dbReference type="SUPFAM" id="SSF53383">
    <property type="entry name" value="PLP-dependent transferases"/>
    <property type="match status" value="1"/>
</dbReference>
<evidence type="ECO:0000256" key="2">
    <source>
        <dbReference type="ARBA" id="ARBA00049026"/>
    </source>
</evidence>
<comment type="catalytic activity">
    <reaction evidence="2 3">
        <text>N(6)-[(R)-lipoyl]-L-lysyl-[glycine-cleavage complex H protein] + glycine + H(+) = N(6)-[(R)-S(8)-aminomethyldihydrolipoyl]-L-lysyl-[glycine-cleavage complex H protein] + CO2</text>
        <dbReference type="Rhea" id="RHEA:24304"/>
        <dbReference type="Rhea" id="RHEA-COMP:10494"/>
        <dbReference type="Rhea" id="RHEA-COMP:10495"/>
        <dbReference type="ChEBI" id="CHEBI:15378"/>
        <dbReference type="ChEBI" id="CHEBI:16526"/>
        <dbReference type="ChEBI" id="CHEBI:57305"/>
        <dbReference type="ChEBI" id="CHEBI:83099"/>
        <dbReference type="ChEBI" id="CHEBI:83143"/>
        <dbReference type="EC" id="1.4.4.2"/>
    </reaction>
</comment>
<accession>A0A497EVD3</accession>
<dbReference type="HAMAP" id="MF_00712">
    <property type="entry name" value="GcvPA"/>
    <property type="match status" value="1"/>
</dbReference>
<dbReference type="InterPro" id="IPR023010">
    <property type="entry name" value="GcvPA"/>
</dbReference>
<gene>
    <name evidence="3" type="primary">gcvPA</name>
    <name evidence="5" type="ORF">DRJ21_00815</name>
</gene>
<dbReference type="CDD" id="cd00613">
    <property type="entry name" value="GDC-P"/>
    <property type="match status" value="1"/>
</dbReference>
<dbReference type="Proteomes" id="UP000281962">
    <property type="component" value="Unassembled WGS sequence"/>
</dbReference>
<dbReference type="InterPro" id="IPR015421">
    <property type="entry name" value="PyrdxlP-dep_Trfase_major"/>
</dbReference>
<dbReference type="Pfam" id="PF02347">
    <property type="entry name" value="GDC-P"/>
    <property type="match status" value="1"/>
</dbReference>
<dbReference type="Gene3D" id="3.90.1150.10">
    <property type="entry name" value="Aspartate Aminotransferase, domain 1"/>
    <property type="match status" value="1"/>
</dbReference>
<dbReference type="AlphaFoldDB" id="A0A497EVD3"/>
<sequence length="461" mass="51927">MNEYGFTHPYLPNSALKVKKEMMQVLNISDIDELYSDIPDKVKLKRELKVPGPLSEYEVYRYIRNILSKNTNILKMPCFLGAGCWPHYVPALVKEIISRSEFLTSYTPYQSEISQGMLQALFEYQSLICELTGMDVANASMYDWASALAEAVLMAVRVTRRRKVIIPRIIHPERKLVLKTYTEPHNIEILEADYDRESGLINLNTLESLMSSDVAAVYIENPSYLGFIEVNAEEIGSIAHKHNSLFIVGVDPISLGILKAPGDYGADIVIGEGQPLGNPMNFGGPMIGIFACRGEMKLIRQMPGRIIGMTTTLDGSRRGFVMALQTREQHIRRERATSNICTNEALCAVAAAVYLSLLGPKGLRKLCETIMYNSHYVMRKLNEIEGVKAPLFKAPHFKEFVVNIDETGIKIEDLHKKMLKHGVHGGKLIKNEFPELGESALYCVTEIHRKDDLDQLIEVFK</sequence>
<proteinExistence type="inferred from homology"/>
<evidence type="ECO:0000256" key="1">
    <source>
        <dbReference type="ARBA" id="ARBA00023002"/>
    </source>
</evidence>
<comment type="function">
    <text evidence="3">The glycine cleavage system catalyzes the degradation of glycine. The P protein binds the alpha-amino group of glycine through its pyridoxal phosphate cofactor; CO(2) is released and the remaining methylamine moiety is then transferred to the lipoamide cofactor of the H protein.</text>
</comment>
<dbReference type="GO" id="GO:0009116">
    <property type="term" value="P:nucleoside metabolic process"/>
    <property type="evidence" value="ECO:0007669"/>
    <property type="project" value="InterPro"/>
</dbReference>
<protein>
    <recommendedName>
        <fullName evidence="3">Probable glycine dehydrogenase (decarboxylating) subunit 1</fullName>
        <ecNumber evidence="3">1.4.4.2</ecNumber>
    </recommendedName>
    <alternativeName>
        <fullName evidence="3">Glycine cleavage system P-protein subunit 1</fullName>
    </alternativeName>
    <alternativeName>
        <fullName evidence="3">Glycine decarboxylase subunit 1</fullName>
    </alternativeName>
    <alternativeName>
        <fullName evidence="3">Glycine dehydrogenase (aminomethyl-transferring) subunit 1</fullName>
    </alternativeName>
</protein>
<dbReference type="PANTHER" id="PTHR42806">
    <property type="entry name" value="GLYCINE CLEAVAGE SYSTEM P-PROTEIN"/>
    <property type="match status" value="1"/>
</dbReference>
<dbReference type="InterPro" id="IPR015424">
    <property type="entry name" value="PyrdxlP-dep_Trfase"/>
</dbReference>
<dbReference type="GO" id="GO:0004375">
    <property type="term" value="F:glycine dehydrogenase (decarboxylating) activity"/>
    <property type="evidence" value="ECO:0007669"/>
    <property type="project" value="UniProtKB-EC"/>
</dbReference>
<comment type="similarity">
    <text evidence="3">Belongs to the GcvP family. N-terminal subunit subfamily.</text>
</comment>
<reference evidence="5 6" key="1">
    <citation type="submission" date="2018-06" db="EMBL/GenBank/DDBJ databases">
        <title>Extensive metabolic versatility and redundancy in microbially diverse, dynamic hydrothermal sediments.</title>
        <authorList>
            <person name="Dombrowski N."/>
            <person name="Teske A."/>
            <person name="Baker B.J."/>
        </authorList>
    </citation>
    <scope>NUCLEOTIDE SEQUENCE [LARGE SCALE GENOMIC DNA]</scope>
    <source>
        <strain evidence="5">B30_G17</strain>
    </source>
</reference>
<organism evidence="5 6">
    <name type="scientific">Thermoproteota archaeon</name>
    <dbReference type="NCBI Taxonomy" id="2056631"/>
    <lineage>
        <taxon>Archaea</taxon>
        <taxon>Thermoproteota</taxon>
    </lineage>
</organism>
<name>A0A497EVD3_9CREN</name>
<evidence type="ECO:0000313" key="5">
    <source>
        <dbReference type="EMBL" id="RLE51116.1"/>
    </source>
</evidence>
<evidence type="ECO:0000313" key="6">
    <source>
        <dbReference type="Proteomes" id="UP000281962"/>
    </source>
</evidence>
<dbReference type="InterPro" id="IPR020581">
    <property type="entry name" value="GDC_P"/>
</dbReference>
<comment type="caution">
    <text evidence="5">The sequence shown here is derived from an EMBL/GenBank/DDBJ whole genome shotgun (WGS) entry which is preliminary data.</text>
</comment>